<evidence type="ECO:0000256" key="5">
    <source>
        <dbReference type="PIRSR" id="PIRSR001221-1"/>
    </source>
</evidence>
<dbReference type="EC" id="3.5.1.4" evidence="3"/>
<dbReference type="Pfam" id="PF01425">
    <property type="entry name" value="Amidase"/>
    <property type="match status" value="1"/>
</dbReference>
<evidence type="ECO:0000313" key="9">
    <source>
        <dbReference type="Proteomes" id="UP000800041"/>
    </source>
</evidence>
<proteinExistence type="inferred from homology"/>
<dbReference type="AlphaFoldDB" id="A0A6G1HBG4"/>
<keyword evidence="9" id="KW-1185">Reference proteome</keyword>
<dbReference type="EMBL" id="ML977142">
    <property type="protein sequence ID" value="KAF1990288.1"/>
    <property type="molecule type" value="Genomic_DNA"/>
</dbReference>
<name>A0A6G1HBG4_9PEZI</name>
<dbReference type="PANTHER" id="PTHR46072">
    <property type="entry name" value="AMIDASE-RELATED-RELATED"/>
    <property type="match status" value="1"/>
</dbReference>
<dbReference type="InterPro" id="IPR036928">
    <property type="entry name" value="AS_sf"/>
</dbReference>
<feature type="active site" description="Acyl-ester intermediate" evidence="5">
    <location>
        <position position="212"/>
    </location>
</feature>
<feature type="domain" description="Amidase" evidence="7">
    <location>
        <begin position="64"/>
        <end position="544"/>
    </location>
</feature>
<keyword evidence="4" id="KW-0378">Hydrolase</keyword>
<evidence type="ECO:0000313" key="8">
    <source>
        <dbReference type="EMBL" id="KAF1990288.1"/>
    </source>
</evidence>
<evidence type="ECO:0000256" key="6">
    <source>
        <dbReference type="PIRSR" id="PIRSR001221-2"/>
    </source>
</evidence>
<feature type="active site" description="Charge relay system" evidence="5">
    <location>
        <position position="188"/>
    </location>
</feature>
<protein>
    <recommendedName>
        <fullName evidence="3">amidase</fullName>
        <ecNumber evidence="3">3.5.1.4</ecNumber>
    </recommendedName>
</protein>
<reference evidence="8" key="1">
    <citation type="journal article" date="2020" name="Stud. Mycol.">
        <title>101 Dothideomycetes genomes: a test case for predicting lifestyles and emergence of pathogens.</title>
        <authorList>
            <person name="Haridas S."/>
            <person name="Albert R."/>
            <person name="Binder M."/>
            <person name="Bloem J."/>
            <person name="Labutti K."/>
            <person name="Salamov A."/>
            <person name="Andreopoulos B."/>
            <person name="Baker S."/>
            <person name="Barry K."/>
            <person name="Bills G."/>
            <person name="Bluhm B."/>
            <person name="Cannon C."/>
            <person name="Castanera R."/>
            <person name="Culley D."/>
            <person name="Daum C."/>
            <person name="Ezra D."/>
            <person name="Gonzalez J."/>
            <person name="Henrissat B."/>
            <person name="Kuo A."/>
            <person name="Liang C."/>
            <person name="Lipzen A."/>
            <person name="Lutzoni F."/>
            <person name="Magnuson J."/>
            <person name="Mondo S."/>
            <person name="Nolan M."/>
            <person name="Ohm R."/>
            <person name="Pangilinan J."/>
            <person name="Park H.-J."/>
            <person name="Ramirez L."/>
            <person name="Alfaro M."/>
            <person name="Sun H."/>
            <person name="Tritt A."/>
            <person name="Yoshinaga Y."/>
            <person name="Zwiers L.-H."/>
            <person name="Turgeon B."/>
            <person name="Goodwin S."/>
            <person name="Spatafora J."/>
            <person name="Crous P."/>
            <person name="Grigoriev I."/>
        </authorList>
    </citation>
    <scope>NUCLEOTIDE SEQUENCE</scope>
    <source>
        <strain evidence="8">CBS 113979</strain>
    </source>
</reference>
<dbReference type="SUPFAM" id="SSF75304">
    <property type="entry name" value="Amidase signature (AS) enzymes"/>
    <property type="match status" value="1"/>
</dbReference>
<dbReference type="PIRSF" id="PIRSF001221">
    <property type="entry name" value="Amidase_fungi"/>
    <property type="match status" value="1"/>
</dbReference>
<dbReference type="Proteomes" id="UP000800041">
    <property type="component" value="Unassembled WGS sequence"/>
</dbReference>
<accession>A0A6G1HBG4</accession>
<comment type="catalytic activity">
    <reaction evidence="1">
        <text>a monocarboxylic acid amide + H2O = a monocarboxylate + NH4(+)</text>
        <dbReference type="Rhea" id="RHEA:12020"/>
        <dbReference type="ChEBI" id="CHEBI:15377"/>
        <dbReference type="ChEBI" id="CHEBI:28938"/>
        <dbReference type="ChEBI" id="CHEBI:35757"/>
        <dbReference type="ChEBI" id="CHEBI:83628"/>
        <dbReference type="EC" id="3.5.1.4"/>
    </reaction>
</comment>
<organism evidence="8 9">
    <name type="scientific">Aulographum hederae CBS 113979</name>
    <dbReference type="NCBI Taxonomy" id="1176131"/>
    <lineage>
        <taxon>Eukaryota</taxon>
        <taxon>Fungi</taxon>
        <taxon>Dikarya</taxon>
        <taxon>Ascomycota</taxon>
        <taxon>Pezizomycotina</taxon>
        <taxon>Dothideomycetes</taxon>
        <taxon>Pleosporomycetidae</taxon>
        <taxon>Aulographales</taxon>
        <taxon>Aulographaceae</taxon>
    </lineage>
</organism>
<dbReference type="PANTHER" id="PTHR46072:SF10">
    <property type="entry name" value="ACETAMIDASE"/>
    <property type="match status" value="1"/>
</dbReference>
<evidence type="ECO:0000256" key="4">
    <source>
        <dbReference type="ARBA" id="ARBA00022801"/>
    </source>
</evidence>
<sequence>MVYPLDYFQHRKDCKRKQDERASKIATLPKPYLYPLSPEERTLLGKPIAELVQDVHKQVTNPVDILRAYGKVAIKAQEKTNCVTEILFPEAEKWCEKGIDMKGPLAGIPVSLKDSIAVGGFDVTVGYSCNVGKPYPTDGPMVRMLKDAGAVPFVKTNLPVTLLSFESTNDVWGQCKNPHNTKYSPGGSTGGEGALLAFGGSRIGIGSDVAGSVRAPAHFSGCYSLRCSTGRWPKMGMNTSMPGQEGIPSVFSPMARTLDDLVYFSRSFIKMKPWKYDHSVHPLAWREEIEQEYKEKKTLKIGVLRTDGVVDPSPACARALQQTVDALEKDGHEVFDISPPLPPYDALLIASQLLNADGCKTYRSFFRTGEWEDLGAAQMTFYSSLPSPIRYLHYLYVRYVKRDPVWASLLRGFGAKSAFEQWKLVAKREAYKARWHEWWEKEMEGMDVFLTPPNATPAVPHGGMKEAVSSCLYTFLFNLLDYTCGIIPVTHVDKDLDMLPSNFKLGRLNGVAKGAYVHYDAEKMHGLPVAVQVVGKRLEEEKVLAVMERVEGALDAHGGKYQLLEVE</sequence>
<dbReference type="InterPro" id="IPR023631">
    <property type="entry name" value="Amidase_dom"/>
</dbReference>
<feature type="binding site" evidence="6">
    <location>
        <position position="162"/>
    </location>
    <ligand>
        <name>substrate</name>
    </ligand>
</feature>
<dbReference type="FunFam" id="3.90.1300.10:FF:000003">
    <property type="entry name" value="Amidase signature enzyme"/>
    <property type="match status" value="1"/>
</dbReference>
<feature type="active site" description="Charge relay system" evidence="5">
    <location>
        <position position="113"/>
    </location>
</feature>
<evidence type="ECO:0000259" key="7">
    <source>
        <dbReference type="Pfam" id="PF01425"/>
    </source>
</evidence>
<dbReference type="GO" id="GO:0004040">
    <property type="term" value="F:amidase activity"/>
    <property type="evidence" value="ECO:0007669"/>
    <property type="project" value="UniProtKB-EC"/>
</dbReference>
<feature type="binding site" evidence="6">
    <location>
        <begin position="209"/>
        <end position="212"/>
    </location>
    <ligand>
        <name>substrate</name>
    </ligand>
</feature>
<feature type="binding site" evidence="6">
    <location>
        <position position="188"/>
    </location>
    <ligand>
        <name>substrate</name>
    </ligand>
</feature>
<comment type="similarity">
    <text evidence="2">Belongs to the amidase family.</text>
</comment>
<dbReference type="Gene3D" id="3.90.1300.10">
    <property type="entry name" value="Amidase signature (AS) domain"/>
    <property type="match status" value="1"/>
</dbReference>
<evidence type="ECO:0000256" key="3">
    <source>
        <dbReference type="ARBA" id="ARBA00012922"/>
    </source>
</evidence>
<dbReference type="OrthoDB" id="6428749at2759"/>
<gene>
    <name evidence="8" type="ORF">K402DRAFT_389917</name>
</gene>
<evidence type="ECO:0000256" key="2">
    <source>
        <dbReference type="ARBA" id="ARBA00009199"/>
    </source>
</evidence>
<evidence type="ECO:0000256" key="1">
    <source>
        <dbReference type="ARBA" id="ARBA00001311"/>
    </source>
</evidence>